<accession>A0ABY3W813</accession>
<dbReference type="EMBL" id="CP093326">
    <property type="protein sequence ID" value="UNK46468.1"/>
    <property type="molecule type" value="Genomic_DNA"/>
</dbReference>
<reference evidence="1 2" key="1">
    <citation type="submission" date="2022-03" db="EMBL/GenBank/DDBJ databases">
        <title>Isotopic signatures of nitrous oxide derived from detoxification processes.</title>
        <authorList>
            <person name="Behrendt U."/>
            <person name="Buchen C."/>
            <person name="Well R."/>
            <person name="Ulrich A."/>
            <person name="Rohe L."/>
            <person name="Kolb S."/>
            <person name="Schloter M."/>
            <person name="Horn M.A."/>
            <person name="Augustin J."/>
        </authorList>
    </citation>
    <scope>NUCLEOTIDE SEQUENCE [LARGE SCALE GENOMIC DNA]</scope>
    <source>
        <strain evidence="1 2">S4-C24</strain>
    </source>
</reference>
<keyword evidence="2" id="KW-1185">Reference proteome</keyword>
<organism evidence="1 2">
    <name type="scientific">Arthrobacter sulfonylureivorans</name>
    <dbReference type="NCBI Taxonomy" id="2486855"/>
    <lineage>
        <taxon>Bacteria</taxon>
        <taxon>Bacillati</taxon>
        <taxon>Actinomycetota</taxon>
        <taxon>Actinomycetes</taxon>
        <taxon>Micrococcales</taxon>
        <taxon>Micrococcaceae</taxon>
        <taxon>Arthrobacter</taxon>
    </lineage>
</organism>
<dbReference type="RefSeq" id="WP_241914488.1">
    <property type="nucleotide sequence ID" value="NZ_CP093326.1"/>
</dbReference>
<dbReference type="Proteomes" id="UP000829069">
    <property type="component" value="Chromosome"/>
</dbReference>
<evidence type="ECO:0000313" key="2">
    <source>
        <dbReference type="Proteomes" id="UP000829069"/>
    </source>
</evidence>
<name>A0ABY3W813_9MICC</name>
<proteinExistence type="predicted"/>
<sequence length="294" mass="32646">MDDGGASFGQMRSVGGTDPEGRAALAILQMLQDVQPWLQRGEAPVEEGSPLAQLDEQFNAAQSVSSLLRQSLAAATDNVLALRRLLFEEHGGHGPAEYRLQTHAPYSLVRTVIECTSAVLWALLPAEGTERARRSLVLIARDVFNAASFWDAYLADFRPERHARAMEYFNGLRRTVNEVAESLELPPIFARKADNSWGYATKNRTQTSILKDLRAEDLPPSLMYVWQFCSGHSHGLEWAAVGGARYPDPFSESGTAPFRAGSMEQLRQMCDVSLGLVPRAWDVFDGQRRVWPVL</sequence>
<gene>
    <name evidence="1" type="ORF">MNQ99_03610</name>
</gene>
<protein>
    <submittedName>
        <fullName evidence="1">Uncharacterized protein</fullName>
    </submittedName>
</protein>
<evidence type="ECO:0000313" key="1">
    <source>
        <dbReference type="EMBL" id="UNK46468.1"/>
    </source>
</evidence>